<dbReference type="KEGG" id="palb:EJC50_03415"/>
<dbReference type="Gene3D" id="1.10.357.10">
    <property type="entry name" value="Tetracycline Repressor, domain 2"/>
    <property type="match status" value="1"/>
</dbReference>
<proteinExistence type="predicted"/>
<dbReference type="Proteomes" id="UP000272528">
    <property type="component" value="Chromosome"/>
</dbReference>
<reference evidence="5" key="1">
    <citation type="submission" date="2018-12" db="EMBL/GenBank/DDBJ databases">
        <title>Genome sequence of Peanibacillus sp.</title>
        <authorList>
            <person name="Subramani G."/>
            <person name="Srinivasan S."/>
            <person name="Kim M.K."/>
        </authorList>
    </citation>
    <scope>NUCLEOTIDE SEQUENCE [LARGE SCALE GENOMIC DNA]</scope>
    <source>
        <strain evidence="5">18JY67-1</strain>
    </source>
</reference>
<evidence type="ECO:0000313" key="5">
    <source>
        <dbReference type="Proteomes" id="UP000272528"/>
    </source>
</evidence>
<evidence type="ECO:0000313" key="4">
    <source>
        <dbReference type="EMBL" id="AZN38827.1"/>
    </source>
</evidence>
<gene>
    <name evidence="4" type="ORF">EJC50_03415</name>
</gene>
<dbReference type="GO" id="GO:0003677">
    <property type="term" value="F:DNA binding"/>
    <property type="evidence" value="ECO:0007669"/>
    <property type="project" value="UniProtKB-UniRule"/>
</dbReference>
<dbReference type="AlphaFoldDB" id="A0A3S8ZZA3"/>
<dbReference type="PROSITE" id="PS50977">
    <property type="entry name" value="HTH_TETR_2"/>
    <property type="match status" value="1"/>
</dbReference>
<feature type="DNA-binding region" description="H-T-H motif" evidence="2">
    <location>
        <begin position="33"/>
        <end position="52"/>
    </location>
</feature>
<dbReference type="RefSeq" id="WP_126012383.1">
    <property type="nucleotide sequence ID" value="NZ_CP034437.1"/>
</dbReference>
<keyword evidence="1 2" id="KW-0238">DNA-binding</keyword>
<dbReference type="EMBL" id="CP034437">
    <property type="protein sequence ID" value="AZN38827.1"/>
    <property type="molecule type" value="Genomic_DNA"/>
</dbReference>
<name>A0A3S8ZZA3_9BACL</name>
<accession>A0A3S8ZZA3</accession>
<dbReference type="OrthoDB" id="881297at2"/>
<organism evidence="4 5">
    <name type="scientific">Paenibacillus albus</name>
    <dbReference type="NCBI Taxonomy" id="2495582"/>
    <lineage>
        <taxon>Bacteria</taxon>
        <taxon>Bacillati</taxon>
        <taxon>Bacillota</taxon>
        <taxon>Bacilli</taxon>
        <taxon>Bacillales</taxon>
        <taxon>Paenibacillaceae</taxon>
        <taxon>Paenibacillus</taxon>
    </lineage>
</organism>
<evidence type="ECO:0000256" key="1">
    <source>
        <dbReference type="ARBA" id="ARBA00023125"/>
    </source>
</evidence>
<dbReference type="Pfam" id="PF00440">
    <property type="entry name" value="TetR_N"/>
    <property type="match status" value="1"/>
</dbReference>
<dbReference type="InterPro" id="IPR001647">
    <property type="entry name" value="HTH_TetR"/>
</dbReference>
<feature type="domain" description="HTH tetR-type" evidence="3">
    <location>
        <begin position="10"/>
        <end position="70"/>
    </location>
</feature>
<sequence>MSETVCDPLFEKREKLVMRLMPYVQKNGFSSLKMDDAAKYMDISKPTMYKYFASKTEIAESLIDKFVLYVSHQMLAEAPPKLSPELQSQPTAEELKFYNESFAIAFKLTIKLSFYLTDVLLQDLNASYPDLYAKLAGAIELCKNKLADYFNSGIALGVFYPIHAGLYLTQSDLVFRKILDPKWLMLQNMTMKQALMDFYKSMKHQVFYEKWLDEDNSVMGAYFDALIAGMRAYE</sequence>
<protein>
    <submittedName>
        <fullName evidence="4">TetR/AcrR family transcriptional regulator</fullName>
    </submittedName>
</protein>
<dbReference type="SUPFAM" id="SSF46689">
    <property type="entry name" value="Homeodomain-like"/>
    <property type="match status" value="1"/>
</dbReference>
<evidence type="ECO:0000256" key="2">
    <source>
        <dbReference type="PROSITE-ProRule" id="PRU00335"/>
    </source>
</evidence>
<evidence type="ECO:0000259" key="3">
    <source>
        <dbReference type="PROSITE" id="PS50977"/>
    </source>
</evidence>
<keyword evidence="5" id="KW-1185">Reference proteome</keyword>
<dbReference type="InterPro" id="IPR009057">
    <property type="entry name" value="Homeodomain-like_sf"/>
</dbReference>